<dbReference type="PANTHER" id="PTHR46735:SF3">
    <property type="entry name" value="CALPAIN SMALL SUBUNIT 1-RELATED"/>
    <property type="match status" value="1"/>
</dbReference>
<dbReference type="PANTHER" id="PTHR46735">
    <property type="entry name" value="CALPAIN, SMALL SUBUNIT 1 A-RELATED"/>
    <property type="match status" value="1"/>
</dbReference>
<reference evidence="9" key="1">
    <citation type="submission" date="2023-07" db="EMBL/GenBank/DDBJ databases">
        <title>Chromosome-level genome assembly of Artemia franciscana.</title>
        <authorList>
            <person name="Jo E."/>
        </authorList>
    </citation>
    <scope>NUCLEOTIDE SEQUENCE</scope>
    <source>
        <tissue evidence="9">Whole body</tissue>
    </source>
</reference>
<dbReference type="Gene3D" id="3.90.930.1">
    <property type="match status" value="1"/>
</dbReference>
<dbReference type="Proteomes" id="UP001187531">
    <property type="component" value="Unassembled WGS sequence"/>
</dbReference>
<dbReference type="SMART" id="SM00054">
    <property type="entry name" value="EFh"/>
    <property type="match status" value="2"/>
</dbReference>
<evidence type="ECO:0000313" key="9">
    <source>
        <dbReference type="EMBL" id="KAK2707785.1"/>
    </source>
</evidence>
<evidence type="ECO:0000256" key="2">
    <source>
        <dbReference type="ARBA" id="ARBA00004496"/>
    </source>
</evidence>
<dbReference type="SUPFAM" id="SSF47473">
    <property type="entry name" value="EF-hand"/>
    <property type="match status" value="1"/>
</dbReference>
<dbReference type="InterPro" id="IPR002048">
    <property type="entry name" value="EF_hand_dom"/>
</dbReference>
<sequence>MPEDDGDEDDGELSINSSVRDVFKQISGEDSEVDWQELQQALDIVMKQEFDFEGFSKDTCRSMIAMLDVDHSGRLGYEEFRKLWSNIVTLKGIFKEYDADESGTLSTMELRSALAAAGYRVNFKILNALVLRYGNKQGSLSFDDYLMCAIKLKNMIGLVFSVYQKDGNILSWKYYQLLGLVFTVYQKDGNILSWKYYQLLGLVFSVYQKDGNILSWKYYQLLGLVFTVYQKDGNILSWKYYQLLGLVFSVYQKDGNILSWKYYQLLGLLFFLKIFNIRLGVLTWTFGR</sequence>
<evidence type="ECO:0000313" key="10">
    <source>
        <dbReference type="Proteomes" id="UP001187531"/>
    </source>
</evidence>
<dbReference type="Pfam" id="PF13833">
    <property type="entry name" value="EF-hand_8"/>
    <property type="match status" value="1"/>
</dbReference>
<dbReference type="Gene3D" id="1.10.238.10">
    <property type="entry name" value="EF-hand"/>
    <property type="match status" value="1"/>
</dbReference>
<evidence type="ECO:0000256" key="1">
    <source>
        <dbReference type="ARBA" id="ARBA00004308"/>
    </source>
</evidence>
<evidence type="ECO:0000256" key="7">
    <source>
        <dbReference type="ARBA" id="ARBA00023136"/>
    </source>
</evidence>
<dbReference type="GO" id="GO:0005509">
    <property type="term" value="F:calcium ion binding"/>
    <property type="evidence" value="ECO:0007669"/>
    <property type="project" value="InterPro"/>
</dbReference>
<comment type="subcellular location">
    <subcellularLocation>
        <location evidence="2">Cytoplasm</location>
    </subcellularLocation>
    <subcellularLocation>
        <location evidence="1">Endomembrane system</location>
    </subcellularLocation>
</comment>
<dbReference type="CDD" id="cd16196">
    <property type="entry name" value="EFh_PEF_CalpA_B"/>
    <property type="match status" value="1"/>
</dbReference>
<keyword evidence="3" id="KW-0963">Cytoplasm</keyword>
<dbReference type="EMBL" id="JAVRJZ010000019">
    <property type="protein sequence ID" value="KAK2707785.1"/>
    <property type="molecule type" value="Genomic_DNA"/>
</dbReference>
<protein>
    <recommendedName>
        <fullName evidence="8">EF-hand domain-containing protein</fullName>
    </recommendedName>
</protein>
<dbReference type="AlphaFoldDB" id="A0AA88H989"/>
<dbReference type="InterPro" id="IPR011992">
    <property type="entry name" value="EF-hand-dom_pair"/>
</dbReference>
<dbReference type="PROSITE" id="PS50222">
    <property type="entry name" value="EF_HAND_2"/>
    <property type="match status" value="1"/>
</dbReference>
<evidence type="ECO:0000256" key="5">
    <source>
        <dbReference type="ARBA" id="ARBA00022737"/>
    </source>
</evidence>
<evidence type="ECO:0000256" key="4">
    <source>
        <dbReference type="ARBA" id="ARBA00022723"/>
    </source>
</evidence>
<gene>
    <name evidence="9" type="ORF">QYM36_015477</name>
</gene>
<dbReference type="PROSITE" id="PS00018">
    <property type="entry name" value="EF_HAND_1"/>
    <property type="match status" value="1"/>
</dbReference>
<name>A0AA88H989_ARTSF</name>
<keyword evidence="6" id="KW-0106">Calcium</keyword>
<evidence type="ECO:0000256" key="3">
    <source>
        <dbReference type="ARBA" id="ARBA00022490"/>
    </source>
</evidence>
<proteinExistence type="predicted"/>
<keyword evidence="10" id="KW-1185">Reference proteome</keyword>
<keyword evidence="4" id="KW-0479">Metal-binding</keyword>
<dbReference type="InterPro" id="IPR018247">
    <property type="entry name" value="EF_Hand_1_Ca_BS"/>
</dbReference>
<accession>A0AA88H989</accession>
<dbReference type="GO" id="GO:0005737">
    <property type="term" value="C:cytoplasm"/>
    <property type="evidence" value="ECO:0007669"/>
    <property type="project" value="UniProtKB-SubCell"/>
</dbReference>
<comment type="caution">
    <text evidence="9">The sequence shown here is derived from an EMBL/GenBank/DDBJ whole genome shotgun (WGS) entry which is preliminary data.</text>
</comment>
<evidence type="ECO:0000256" key="6">
    <source>
        <dbReference type="ARBA" id="ARBA00022837"/>
    </source>
</evidence>
<keyword evidence="5" id="KW-0677">Repeat</keyword>
<organism evidence="9 10">
    <name type="scientific">Artemia franciscana</name>
    <name type="common">Brine shrimp</name>
    <name type="synonym">Artemia sanfranciscana</name>
    <dbReference type="NCBI Taxonomy" id="6661"/>
    <lineage>
        <taxon>Eukaryota</taxon>
        <taxon>Metazoa</taxon>
        <taxon>Ecdysozoa</taxon>
        <taxon>Arthropoda</taxon>
        <taxon>Crustacea</taxon>
        <taxon>Branchiopoda</taxon>
        <taxon>Anostraca</taxon>
        <taxon>Artemiidae</taxon>
        <taxon>Artemia</taxon>
    </lineage>
</organism>
<dbReference type="Pfam" id="PF13202">
    <property type="entry name" value="EF-hand_5"/>
    <property type="match status" value="1"/>
</dbReference>
<keyword evidence="7" id="KW-0472">Membrane</keyword>
<dbReference type="GO" id="GO:0012505">
    <property type="term" value="C:endomembrane system"/>
    <property type="evidence" value="ECO:0007669"/>
    <property type="project" value="UniProtKB-SubCell"/>
</dbReference>
<feature type="domain" description="EF-hand" evidence="8">
    <location>
        <begin position="85"/>
        <end position="120"/>
    </location>
</feature>
<evidence type="ECO:0000259" key="8">
    <source>
        <dbReference type="PROSITE" id="PS50222"/>
    </source>
</evidence>